<keyword evidence="2" id="KW-1185">Reference proteome</keyword>
<gene>
    <name evidence="1" type="ORF">BELL_0062g00070</name>
</gene>
<proteinExistence type="predicted"/>
<dbReference type="EMBL" id="PQXM01000062">
    <property type="protein sequence ID" value="TGO78555.1"/>
    <property type="molecule type" value="Genomic_DNA"/>
</dbReference>
<evidence type="ECO:0000313" key="1">
    <source>
        <dbReference type="EMBL" id="TGO78555.1"/>
    </source>
</evidence>
<name>A0A4Z1JY44_9HELO</name>
<protein>
    <submittedName>
        <fullName evidence="1">Uncharacterized protein</fullName>
    </submittedName>
</protein>
<evidence type="ECO:0000313" key="2">
    <source>
        <dbReference type="Proteomes" id="UP000297229"/>
    </source>
</evidence>
<organism evidence="1 2">
    <name type="scientific">Botrytis elliptica</name>
    <dbReference type="NCBI Taxonomy" id="278938"/>
    <lineage>
        <taxon>Eukaryota</taxon>
        <taxon>Fungi</taxon>
        <taxon>Dikarya</taxon>
        <taxon>Ascomycota</taxon>
        <taxon>Pezizomycotina</taxon>
        <taxon>Leotiomycetes</taxon>
        <taxon>Helotiales</taxon>
        <taxon>Sclerotiniaceae</taxon>
        <taxon>Botrytis</taxon>
    </lineage>
</organism>
<dbReference type="Proteomes" id="UP000297229">
    <property type="component" value="Unassembled WGS sequence"/>
</dbReference>
<sequence>MVPQQKTKPILSLRQVYTVSNLALCSELIEKKDLLPGHNDGISNPLLLLSKFVDRDHSQQLLRISTELRATLLLHQKTSKVTSHVTFPIRRSANTFLPSASQVIAPALFINTTRQRSLASAQRLLINATMTSFLARELQRQNGGVTLQRIPSTRRICNYEHLHPISANICSGLLTDVKEVLKEAESYQRLQEELLEKAVKQAQLAVDMLKNPRIIPSPDFTYAEDVKFLEQFAVSYKQGVGLSDDTHCNYIIKVSTVLKRALPTLDDEYKSICPWSLILKVNFTDLCPHQPFCKHKQKYTQSQVPAGHPHPPGGTIHSDVMGFCQDDYAVQPGKTKPEGCKVKKYCALRHKEDCSGKANRDAIILYAVACLHRDGLWE</sequence>
<reference evidence="1 2" key="1">
    <citation type="submission" date="2017-12" db="EMBL/GenBank/DDBJ databases">
        <title>Comparative genomics of Botrytis spp.</title>
        <authorList>
            <person name="Valero-Jimenez C.A."/>
            <person name="Tapia P."/>
            <person name="Veloso J."/>
            <person name="Silva-Moreno E."/>
            <person name="Staats M."/>
            <person name="Valdes J.H."/>
            <person name="Van Kan J.A.L."/>
        </authorList>
    </citation>
    <scope>NUCLEOTIDE SEQUENCE [LARGE SCALE GENOMIC DNA]</scope>
    <source>
        <strain evidence="1 2">Be9601</strain>
    </source>
</reference>
<dbReference type="AlphaFoldDB" id="A0A4Z1JY44"/>
<accession>A0A4Z1JY44</accession>
<comment type="caution">
    <text evidence="1">The sequence shown here is derived from an EMBL/GenBank/DDBJ whole genome shotgun (WGS) entry which is preliminary data.</text>
</comment>